<dbReference type="EMBL" id="MU971352">
    <property type="protein sequence ID" value="KAK9238826.1"/>
    <property type="molecule type" value="Genomic_DNA"/>
</dbReference>
<comment type="caution">
    <text evidence="1">The sequence shown here is derived from an EMBL/GenBank/DDBJ whole genome shotgun (WGS) entry which is preliminary data.</text>
</comment>
<reference evidence="2" key="1">
    <citation type="journal article" date="2024" name="Front. Bioeng. Biotechnol.">
        <title>Genome-scale model development and genomic sequencing of the oleaginous clade Lipomyces.</title>
        <authorList>
            <person name="Czajka J.J."/>
            <person name="Han Y."/>
            <person name="Kim J."/>
            <person name="Mondo S.J."/>
            <person name="Hofstad B.A."/>
            <person name="Robles A."/>
            <person name="Haridas S."/>
            <person name="Riley R."/>
            <person name="LaButti K."/>
            <person name="Pangilinan J."/>
            <person name="Andreopoulos W."/>
            <person name="Lipzen A."/>
            <person name="Yan J."/>
            <person name="Wang M."/>
            <person name="Ng V."/>
            <person name="Grigoriev I.V."/>
            <person name="Spatafora J.W."/>
            <person name="Magnuson J.K."/>
            <person name="Baker S.E."/>
            <person name="Pomraning K.R."/>
        </authorList>
    </citation>
    <scope>NUCLEOTIDE SEQUENCE [LARGE SCALE GENOMIC DNA]</scope>
    <source>
        <strain evidence="2">CBS 7786</strain>
    </source>
</reference>
<gene>
    <name evidence="1" type="ORF">V1525DRAFT_400126</name>
</gene>
<evidence type="ECO:0000313" key="1">
    <source>
        <dbReference type="EMBL" id="KAK9238826.1"/>
    </source>
</evidence>
<protein>
    <submittedName>
        <fullName evidence="1">Major facilitator superfamily domain-containing protein</fullName>
    </submittedName>
</protein>
<keyword evidence="2" id="KW-1185">Reference proteome</keyword>
<organism evidence="1 2">
    <name type="scientific">Lipomyces kononenkoae</name>
    <name type="common">Yeast</name>
    <dbReference type="NCBI Taxonomy" id="34357"/>
    <lineage>
        <taxon>Eukaryota</taxon>
        <taxon>Fungi</taxon>
        <taxon>Dikarya</taxon>
        <taxon>Ascomycota</taxon>
        <taxon>Saccharomycotina</taxon>
        <taxon>Lipomycetes</taxon>
        <taxon>Lipomycetales</taxon>
        <taxon>Lipomycetaceae</taxon>
        <taxon>Lipomyces</taxon>
    </lineage>
</organism>
<name>A0ACC3T5A6_LIPKO</name>
<evidence type="ECO:0000313" key="2">
    <source>
        <dbReference type="Proteomes" id="UP001433508"/>
    </source>
</evidence>
<sequence>MSCDNLMPTFPEKSTLRPMCGVTTSLAGLPRSSASSMALDIVPAQSAEYEDRDGKKFDTSEQLECYRTTYDTFRIDRSDDEYRPDVGFRPWMVVVGGFFGQFCSFGLLNVVGIFIAYYQHNQLKGLSPSTISWIGSIQSFTFSFSGLFCGRIADMYGPRFVAAGGCFFITVGMLAIAFCQEYYQFVLAQGICTALGAAGLFYGPTAAISGWFSLRRGLAFGISASGASIGGICLSLIFESLSQKSFQAAVYAITAVLFAFSVATTIATSSRIKPTGTQSYRFVKFYVRPFLEPAFSLYTVSMFLIFLGLFVPMAYFASSAIAEGVSVAHSFQIVTYFNIGSFFGRTLLGLLSDKVNKFALFSAITFVSGLVCAPFWYFSHSETTITVIAVAYGFFTGGILAMFSMLVAQISPVQEIGTRLGAVNGSVAFATLVSLPIAGAIVESNRNYDNMKIYAGVVLIAGAIVAASVNLKIPKHIPRPNNNEGGS</sequence>
<proteinExistence type="predicted"/>
<accession>A0ACC3T5A6</accession>
<dbReference type="Proteomes" id="UP001433508">
    <property type="component" value="Unassembled WGS sequence"/>
</dbReference>